<dbReference type="InterPro" id="IPR004675">
    <property type="entry name" value="AhpD_core"/>
</dbReference>
<organism evidence="2 3">
    <name type="scientific">Streptomyces mimosae</name>
    <dbReference type="NCBI Taxonomy" id="2586635"/>
    <lineage>
        <taxon>Bacteria</taxon>
        <taxon>Bacillati</taxon>
        <taxon>Actinomycetota</taxon>
        <taxon>Actinomycetes</taxon>
        <taxon>Kitasatosporales</taxon>
        <taxon>Streptomycetaceae</taxon>
        <taxon>Streptomyces</taxon>
    </lineage>
</organism>
<dbReference type="GO" id="GO:0051920">
    <property type="term" value="F:peroxiredoxin activity"/>
    <property type="evidence" value="ECO:0007669"/>
    <property type="project" value="InterPro"/>
</dbReference>
<evidence type="ECO:0000313" key="2">
    <source>
        <dbReference type="EMBL" id="KAB8162035.1"/>
    </source>
</evidence>
<dbReference type="InterPro" id="IPR003779">
    <property type="entry name" value="CMD-like"/>
</dbReference>
<proteinExistence type="predicted"/>
<evidence type="ECO:0000259" key="1">
    <source>
        <dbReference type="Pfam" id="PF02627"/>
    </source>
</evidence>
<reference evidence="2" key="1">
    <citation type="submission" date="2019-10" db="EMBL/GenBank/DDBJ databases">
        <title>Nonomuraea sp. nov., isolated from Phyllanthus amarus.</title>
        <authorList>
            <person name="Klykleung N."/>
            <person name="Tanasupawat S."/>
        </authorList>
    </citation>
    <scope>NUCLEOTIDE SEQUENCE [LARGE SCALE GENOMIC DNA]</scope>
    <source>
        <strain evidence="2">3MP-10</strain>
    </source>
</reference>
<protein>
    <submittedName>
        <fullName evidence="2">Carboxymuconolactone decarboxylase family protein</fullName>
    </submittedName>
</protein>
<dbReference type="NCBIfam" id="TIGR00778">
    <property type="entry name" value="ahpD_dom"/>
    <property type="match status" value="1"/>
</dbReference>
<dbReference type="OrthoDB" id="9801997at2"/>
<accession>A0A5N6A0I2</accession>
<evidence type="ECO:0000313" key="3">
    <source>
        <dbReference type="Proteomes" id="UP000314251"/>
    </source>
</evidence>
<dbReference type="PANTHER" id="PTHR34846:SF7">
    <property type="entry name" value="BLL7811 PROTEIN"/>
    <property type="match status" value="1"/>
</dbReference>
<sequence>MRSRMRDPAAVLPAAAGLLAGLDEAARAAGVAPLTVELVRLRVSQINGSGACVEAAARAARVAGASEEALATVAVWRQSRAFDGAERAALALAEAATRLADRPDAVTDDTWDAAATHFDEWRLAGLLLTVGVTNLRNRLNAATRQGAGAAR</sequence>
<dbReference type="SUPFAM" id="SSF69118">
    <property type="entry name" value="AhpD-like"/>
    <property type="match status" value="1"/>
</dbReference>
<keyword evidence="3" id="KW-1185">Reference proteome</keyword>
<dbReference type="RefSeq" id="WP_139672127.1">
    <property type="nucleotide sequence ID" value="NZ_VDLY02000016.1"/>
</dbReference>
<dbReference type="PANTHER" id="PTHR34846">
    <property type="entry name" value="4-CARBOXYMUCONOLACTONE DECARBOXYLASE FAMILY PROTEIN (AFU_ORTHOLOGUE AFUA_6G11590)"/>
    <property type="match status" value="1"/>
</dbReference>
<dbReference type="EMBL" id="VDLY02000016">
    <property type="protein sequence ID" value="KAB8162035.1"/>
    <property type="molecule type" value="Genomic_DNA"/>
</dbReference>
<name>A0A5N6A0I2_9ACTN</name>
<comment type="caution">
    <text evidence="2">The sequence shown here is derived from an EMBL/GenBank/DDBJ whole genome shotgun (WGS) entry which is preliminary data.</text>
</comment>
<gene>
    <name evidence="2" type="ORF">FH607_022820</name>
</gene>
<dbReference type="Gene3D" id="1.20.1290.10">
    <property type="entry name" value="AhpD-like"/>
    <property type="match status" value="1"/>
</dbReference>
<dbReference type="Pfam" id="PF02627">
    <property type="entry name" value="CMD"/>
    <property type="match status" value="1"/>
</dbReference>
<dbReference type="InterPro" id="IPR029032">
    <property type="entry name" value="AhpD-like"/>
</dbReference>
<dbReference type="AlphaFoldDB" id="A0A5N6A0I2"/>
<dbReference type="Proteomes" id="UP000314251">
    <property type="component" value="Unassembled WGS sequence"/>
</dbReference>
<feature type="domain" description="Carboxymuconolactone decarboxylase-like" evidence="1">
    <location>
        <begin position="13"/>
        <end position="95"/>
    </location>
</feature>